<evidence type="ECO:0000256" key="1">
    <source>
        <dbReference type="ARBA" id="ARBA00007301"/>
    </source>
</evidence>
<proteinExistence type="inferred from homology"/>
<dbReference type="AlphaFoldDB" id="A0A1C3HNW2"/>
<dbReference type="HAMAP" id="MF_01629">
    <property type="entry name" value="PdxH"/>
    <property type="match status" value="1"/>
</dbReference>
<dbReference type="InterPro" id="IPR000659">
    <property type="entry name" value="Pyridox_Oxase"/>
</dbReference>
<evidence type="ECO:0000256" key="7">
    <source>
        <dbReference type="HAMAP-Rule" id="MF_01629"/>
    </source>
</evidence>
<organism evidence="11 12">
    <name type="scientific">Cardiobacterium hominis</name>
    <dbReference type="NCBI Taxonomy" id="2718"/>
    <lineage>
        <taxon>Bacteria</taxon>
        <taxon>Pseudomonadati</taxon>
        <taxon>Pseudomonadota</taxon>
        <taxon>Gammaproteobacteria</taxon>
        <taxon>Cardiobacteriales</taxon>
        <taxon>Cardiobacteriaceae</taxon>
        <taxon>Cardiobacterium</taxon>
    </lineage>
</organism>
<dbReference type="InterPro" id="IPR019740">
    <property type="entry name" value="Pyridox_Oxase_CS"/>
</dbReference>
<evidence type="ECO:0000256" key="3">
    <source>
        <dbReference type="ARBA" id="ARBA00022630"/>
    </source>
</evidence>
<feature type="binding site" evidence="7">
    <location>
        <position position="131"/>
    </location>
    <ligand>
        <name>substrate</name>
    </ligand>
</feature>
<feature type="binding site" evidence="7">
    <location>
        <position position="123"/>
    </location>
    <ligand>
        <name>substrate</name>
    </ligand>
</feature>
<dbReference type="SUPFAM" id="SSF50475">
    <property type="entry name" value="FMN-binding split barrel"/>
    <property type="match status" value="1"/>
</dbReference>
<dbReference type="PANTHER" id="PTHR10851">
    <property type="entry name" value="PYRIDOXINE-5-PHOSPHATE OXIDASE"/>
    <property type="match status" value="1"/>
</dbReference>
<keyword evidence="6 7" id="KW-0664">Pyridoxine biosynthesis</keyword>
<evidence type="ECO:0000313" key="12">
    <source>
        <dbReference type="Proteomes" id="UP000190837"/>
    </source>
</evidence>
<feature type="binding site" evidence="7 8">
    <location>
        <position position="185"/>
    </location>
    <ligand>
        <name>FMN</name>
        <dbReference type="ChEBI" id="CHEBI:58210"/>
    </ligand>
</feature>
<dbReference type="Pfam" id="PF10590">
    <property type="entry name" value="PNP_phzG_C"/>
    <property type="match status" value="1"/>
</dbReference>
<comment type="similarity">
    <text evidence="1 7">Belongs to the pyridoxamine 5'-phosphate oxidase family.</text>
</comment>
<protein>
    <recommendedName>
        <fullName evidence="7">Pyridoxine/pyridoxamine 5'-phosphate oxidase</fullName>
        <ecNumber evidence="7">1.4.3.5</ecNumber>
    </recommendedName>
    <alternativeName>
        <fullName evidence="7">PNP/PMP oxidase</fullName>
        <shortName evidence="7">PNPOx</shortName>
    </alternativeName>
    <alternativeName>
        <fullName evidence="7">Pyridoxal 5'-phosphate synthase</fullName>
    </alternativeName>
</protein>
<feature type="binding site" evidence="7">
    <location>
        <position position="66"/>
    </location>
    <ligand>
        <name>substrate</name>
    </ligand>
</feature>
<dbReference type="InterPro" id="IPR011576">
    <property type="entry name" value="Pyridox_Oxase_N"/>
</dbReference>
<keyword evidence="4 7" id="KW-0288">FMN</keyword>
<dbReference type="GO" id="GO:0004733">
    <property type="term" value="F:pyridoxamine phosphate oxidase activity"/>
    <property type="evidence" value="ECO:0007669"/>
    <property type="project" value="UniProtKB-UniRule"/>
</dbReference>
<evidence type="ECO:0000313" key="11">
    <source>
        <dbReference type="EMBL" id="SAY62912.1"/>
    </source>
</evidence>
<dbReference type="PIRSF" id="PIRSF000190">
    <property type="entry name" value="Pyd_amn-ph_oxd"/>
    <property type="match status" value="1"/>
</dbReference>
<dbReference type="NCBIfam" id="NF004231">
    <property type="entry name" value="PRK05679.1"/>
    <property type="match status" value="1"/>
</dbReference>
<comment type="cofactor">
    <cofactor evidence="7 8">
        <name>FMN</name>
        <dbReference type="ChEBI" id="CHEBI:58210"/>
    </cofactor>
    <text evidence="7 8">Binds 1 FMN per subunit.</text>
</comment>
<evidence type="ECO:0000256" key="2">
    <source>
        <dbReference type="ARBA" id="ARBA00011738"/>
    </source>
</evidence>
<dbReference type="NCBIfam" id="TIGR00558">
    <property type="entry name" value="pdxH"/>
    <property type="match status" value="1"/>
</dbReference>
<comment type="function">
    <text evidence="7">Catalyzes the oxidation of either pyridoxine 5'-phosphate (PNP) or pyridoxamine 5'-phosphate (PMP) into pyridoxal 5'-phosphate (PLP).</text>
</comment>
<dbReference type="Pfam" id="PF01243">
    <property type="entry name" value="PNPOx_N"/>
    <property type="match status" value="1"/>
</dbReference>
<evidence type="ECO:0000259" key="10">
    <source>
        <dbReference type="Pfam" id="PF10590"/>
    </source>
</evidence>
<comment type="pathway">
    <text evidence="7">Cofactor metabolism; pyridoxal 5'-phosphate salvage; pyridoxal 5'-phosphate from pyridoxine 5'-phosphate: step 1/1.</text>
</comment>
<feature type="binding site" evidence="7 8">
    <location>
        <begin position="76"/>
        <end position="77"/>
    </location>
    <ligand>
        <name>FMN</name>
        <dbReference type="ChEBI" id="CHEBI:58210"/>
    </ligand>
</feature>
<evidence type="ECO:0000256" key="4">
    <source>
        <dbReference type="ARBA" id="ARBA00022643"/>
    </source>
</evidence>
<dbReference type="PROSITE" id="PS01064">
    <property type="entry name" value="PYRIDOX_OXIDASE"/>
    <property type="match status" value="1"/>
</dbReference>
<feature type="binding site" evidence="7 8">
    <location>
        <position position="195"/>
    </location>
    <ligand>
        <name>FMN</name>
        <dbReference type="ChEBI" id="CHEBI:58210"/>
    </ligand>
</feature>
<dbReference type="EC" id="1.4.3.5" evidence="7"/>
<evidence type="ECO:0000256" key="5">
    <source>
        <dbReference type="ARBA" id="ARBA00023002"/>
    </source>
</evidence>
<name>A0A1C3HNW2_9GAMM</name>
<evidence type="ECO:0000259" key="9">
    <source>
        <dbReference type="Pfam" id="PF01243"/>
    </source>
</evidence>
<sequence>MDIGNIRHDFDAHPPLEREDLLDDPIAQFERWFSDALAAKIAEPNGFVISTVAADGQPSQRAVLLKYFDHDGFVFYTNYDSRKAQEIAGNRKVSMHFPWFALQRQVKIEGEAEKVSREQTLKYFLSRPKGSQLGAWSSTQSKVISSRQLLMQQWERMKAKFADGAIPLPDFWGGYRIRPQAIEFWQGQPNRLHDRFLYRRSGDGWTIERLAP</sequence>
<feature type="binding site" evidence="7 8">
    <location>
        <begin position="140"/>
        <end position="141"/>
    </location>
    <ligand>
        <name>FMN</name>
        <dbReference type="ChEBI" id="CHEBI:58210"/>
    </ligand>
</feature>
<reference evidence="12" key="1">
    <citation type="submission" date="2016-04" db="EMBL/GenBank/DDBJ databases">
        <authorList>
            <person name="Tagini F."/>
        </authorList>
    </citation>
    <scope>NUCLEOTIDE SEQUENCE [LARGE SCALE GENOMIC DNA]</scope>
    <source>
        <strain evidence="12">CHUV0807</strain>
    </source>
</reference>
<keyword evidence="5 7" id="KW-0560">Oxidoreductase</keyword>
<accession>A0A1C3HNW2</accession>
<dbReference type="Proteomes" id="UP000190837">
    <property type="component" value="Unassembled WGS sequence"/>
</dbReference>
<feature type="binding site" evidence="7 8">
    <location>
        <position position="83"/>
    </location>
    <ligand>
        <name>FMN</name>
        <dbReference type="ChEBI" id="CHEBI:58210"/>
    </ligand>
</feature>
<feature type="binding site" evidence="7 8">
    <location>
        <position position="105"/>
    </location>
    <ligand>
        <name>FMN</name>
        <dbReference type="ChEBI" id="CHEBI:58210"/>
    </ligand>
</feature>
<comment type="subunit">
    <text evidence="2 7">Homodimer.</text>
</comment>
<dbReference type="EMBL" id="FKLO01000018">
    <property type="protein sequence ID" value="SAY62912.1"/>
    <property type="molecule type" value="Genomic_DNA"/>
</dbReference>
<evidence type="ECO:0000256" key="6">
    <source>
        <dbReference type="ARBA" id="ARBA00023096"/>
    </source>
</evidence>
<feature type="binding site" evidence="7 8">
    <location>
        <begin position="61"/>
        <end position="66"/>
    </location>
    <ligand>
        <name>FMN</name>
        <dbReference type="ChEBI" id="CHEBI:58210"/>
    </ligand>
</feature>
<evidence type="ECO:0000256" key="8">
    <source>
        <dbReference type="PIRSR" id="PIRSR000190-2"/>
    </source>
</evidence>
<dbReference type="Gene3D" id="2.30.110.10">
    <property type="entry name" value="Electron Transport, Fmn-binding Protein, Chain A"/>
    <property type="match status" value="1"/>
</dbReference>
<comment type="catalytic activity">
    <reaction evidence="7">
        <text>pyridoxamine 5'-phosphate + O2 + H2O = pyridoxal 5'-phosphate + H2O2 + NH4(+)</text>
        <dbReference type="Rhea" id="RHEA:15817"/>
        <dbReference type="ChEBI" id="CHEBI:15377"/>
        <dbReference type="ChEBI" id="CHEBI:15379"/>
        <dbReference type="ChEBI" id="CHEBI:16240"/>
        <dbReference type="ChEBI" id="CHEBI:28938"/>
        <dbReference type="ChEBI" id="CHEBI:58451"/>
        <dbReference type="ChEBI" id="CHEBI:597326"/>
        <dbReference type="EC" id="1.4.3.5"/>
    </reaction>
</comment>
<feature type="binding site" evidence="7">
    <location>
        <position position="127"/>
    </location>
    <ligand>
        <name>substrate</name>
    </ligand>
</feature>
<gene>
    <name evidence="7" type="primary">pdxH</name>
    <name evidence="11" type="ORF">CHUV0807_0416</name>
</gene>
<feature type="domain" description="Pyridoxamine 5'-phosphate oxidase N-terminal" evidence="9">
    <location>
        <begin position="34"/>
        <end position="157"/>
    </location>
</feature>
<dbReference type="PANTHER" id="PTHR10851:SF0">
    <property type="entry name" value="PYRIDOXINE-5'-PHOSPHATE OXIDASE"/>
    <property type="match status" value="1"/>
</dbReference>
<dbReference type="RefSeq" id="WP_079539335.1">
    <property type="nucleotide sequence ID" value="NZ_CP171111.1"/>
</dbReference>
<feature type="binding site" evidence="7 8">
    <location>
        <position position="82"/>
    </location>
    <ligand>
        <name>FMN</name>
        <dbReference type="ChEBI" id="CHEBI:58210"/>
    </ligand>
</feature>
<dbReference type="GO" id="GO:0008615">
    <property type="term" value="P:pyridoxine biosynthetic process"/>
    <property type="evidence" value="ECO:0007669"/>
    <property type="project" value="UniProtKB-UniRule"/>
</dbReference>
<feature type="binding site" evidence="7">
    <location>
        <begin position="191"/>
        <end position="193"/>
    </location>
    <ligand>
        <name>substrate</name>
    </ligand>
</feature>
<feature type="domain" description="Pyridoxine 5'-phosphate oxidase dimerisation C-terminal" evidence="10">
    <location>
        <begin position="172"/>
        <end position="212"/>
    </location>
</feature>
<dbReference type="InterPro" id="IPR012349">
    <property type="entry name" value="Split_barrel_FMN-bd"/>
</dbReference>
<dbReference type="UniPathway" id="UPA01068">
    <property type="reaction ID" value="UER00304"/>
</dbReference>
<dbReference type="InterPro" id="IPR019576">
    <property type="entry name" value="Pyridoxamine_oxidase_dimer_C"/>
</dbReference>
<dbReference type="GO" id="GO:0010181">
    <property type="term" value="F:FMN binding"/>
    <property type="evidence" value="ECO:0007669"/>
    <property type="project" value="UniProtKB-UniRule"/>
</dbReference>
<comment type="catalytic activity">
    <reaction evidence="7">
        <text>pyridoxine 5'-phosphate + O2 = pyridoxal 5'-phosphate + H2O2</text>
        <dbReference type="Rhea" id="RHEA:15149"/>
        <dbReference type="ChEBI" id="CHEBI:15379"/>
        <dbReference type="ChEBI" id="CHEBI:16240"/>
        <dbReference type="ChEBI" id="CHEBI:58589"/>
        <dbReference type="ChEBI" id="CHEBI:597326"/>
        <dbReference type="EC" id="1.4.3.5"/>
    </reaction>
</comment>
<keyword evidence="3 7" id="KW-0285">Flavoprotein</keyword>
<comment type="pathway">
    <text evidence="7">Cofactor metabolism; pyridoxal 5'-phosphate salvage; pyridoxal 5'-phosphate from pyridoxamine 5'-phosphate: step 1/1.</text>
</comment>
<dbReference type="FunFam" id="2.30.110.10:FF:000020">
    <property type="entry name" value="PNPO isoform 11"/>
    <property type="match status" value="1"/>
</dbReference>